<evidence type="ECO:0000313" key="12">
    <source>
        <dbReference type="Proteomes" id="UP001491310"/>
    </source>
</evidence>
<comment type="caution">
    <text evidence="11">The sequence shown here is derived from an EMBL/GenBank/DDBJ whole genome shotgun (WGS) entry which is preliminary data.</text>
</comment>
<dbReference type="EMBL" id="JALJOT010000016">
    <property type="protein sequence ID" value="KAK9902183.1"/>
    <property type="molecule type" value="Genomic_DNA"/>
</dbReference>
<dbReference type="EC" id="3.5.4.25" evidence="3"/>
<keyword evidence="4" id="KW-0686">Riboflavin biosynthesis</keyword>
<organism evidence="11 12">
    <name type="scientific">Coccomyxa subellipsoidea</name>
    <dbReference type="NCBI Taxonomy" id="248742"/>
    <lineage>
        <taxon>Eukaryota</taxon>
        <taxon>Viridiplantae</taxon>
        <taxon>Chlorophyta</taxon>
        <taxon>core chlorophytes</taxon>
        <taxon>Trebouxiophyceae</taxon>
        <taxon>Trebouxiophyceae incertae sedis</taxon>
        <taxon>Coccomyxaceae</taxon>
        <taxon>Coccomyxa</taxon>
    </lineage>
</organism>
<evidence type="ECO:0000259" key="10">
    <source>
        <dbReference type="Pfam" id="PF00925"/>
    </source>
</evidence>
<keyword evidence="7" id="KW-0342">GTP-binding</keyword>
<dbReference type="Gene3D" id="3.40.50.10990">
    <property type="entry name" value="GTP cyclohydrolase II"/>
    <property type="match status" value="1"/>
</dbReference>
<dbReference type="HAMAP" id="MF_00179">
    <property type="entry name" value="RibA"/>
    <property type="match status" value="1"/>
</dbReference>
<dbReference type="SUPFAM" id="SSF142695">
    <property type="entry name" value="RibA-like"/>
    <property type="match status" value="1"/>
</dbReference>
<dbReference type="NCBIfam" id="NF001591">
    <property type="entry name" value="PRK00393.1"/>
    <property type="match status" value="1"/>
</dbReference>
<evidence type="ECO:0000256" key="8">
    <source>
        <dbReference type="ARBA" id="ARBA00049295"/>
    </source>
</evidence>
<comment type="catalytic activity">
    <reaction evidence="8">
        <text>GTP + 4 H2O = 2,5-diamino-6-hydroxy-4-(5-phosphoribosylamino)-pyrimidine + formate + 2 phosphate + 3 H(+)</text>
        <dbReference type="Rhea" id="RHEA:23704"/>
        <dbReference type="ChEBI" id="CHEBI:15377"/>
        <dbReference type="ChEBI" id="CHEBI:15378"/>
        <dbReference type="ChEBI" id="CHEBI:15740"/>
        <dbReference type="ChEBI" id="CHEBI:37565"/>
        <dbReference type="ChEBI" id="CHEBI:43474"/>
        <dbReference type="ChEBI" id="CHEBI:58614"/>
        <dbReference type="EC" id="3.5.4.25"/>
    </reaction>
</comment>
<proteinExistence type="inferred from homology"/>
<evidence type="ECO:0000256" key="7">
    <source>
        <dbReference type="ARBA" id="ARBA00023134"/>
    </source>
</evidence>
<evidence type="ECO:0000256" key="1">
    <source>
        <dbReference type="ARBA" id="ARBA00005104"/>
    </source>
</evidence>
<keyword evidence="5" id="KW-0547">Nucleotide-binding</keyword>
<feature type="region of interest" description="Disordered" evidence="9">
    <location>
        <begin position="244"/>
        <end position="268"/>
    </location>
</feature>
<evidence type="ECO:0000256" key="4">
    <source>
        <dbReference type="ARBA" id="ARBA00022619"/>
    </source>
</evidence>
<evidence type="ECO:0000256" key="2">
    <source>
        <dbReference type="ARBA" id="ARBA00008976"/>
    </source>
</evidence>
<keyword evidence="12" id="KW-1185">Reference proteome</keyword>
<evidence type="ECO:0000256" key="6">
    <source>
        <dbReference type="ARBA" id="ARBA00022801"/>
    </source>
</evidence>
<evidence type="ECO:0000256" key="9">
    <source>
        <dbReference type="SAM" id="MobiDB-lite"/>
    </source>
</evidence>
<dbReference type="Proteomes" id="UP001491310">
    <property type="component" value="Unassembled WGS sequence"/>
</dbReference>
<accession>A0ABR2YCH4</accession>
<dbReference type="InterPro" id="IPR032677">
    <property type="entry name" value="GTP_cyclohydro_II"/>
</dbReference>
<reference evidence="11 12" key="1">
    <citation type="journal article" date="2024" name="Nat. Commun.">
        <title>Phylogenomics reveals the evolutionary origins of lichenization in chlorophyte algae.</title>
        <authorList>
            <person name="Puginier C."/>
            <person name="Libourel C."/>
            <person name="Otte J."/>
            <person name="Skaloud P."/>
            <person name="Haon M."/>
            <person name="Grisel S."/>
            <person name="Petersen M."/>
            <person name="Berrin J.G."/>
            <person name="Delaux P.M."/>
            <person name="Dal Grande F."/>
            <person name="Keller J."/>
        </authorList>
    </citation>
    <scope>NUCLEOTIDE SEQUENCE [LARGE SCALE GENOMIC DNA]</scope>
    <source>
        <strain evidence="11 12">SAG 216-7</strain>
    </source>
</reference>
<evidence type="ECO:0000256" key="3">
    <source>
        <dbReference type="ARBA" id="ARBA00012762"/>
    </source>
</evidence>
<comment type="pathway">
    <text evidence="1">Cofactor biosynthesis; riboflavin biosynthesis.</text>
</comment>
<evidence type="ECO:0000313" key="11">
    <source>
        <dbReference type="EMBL" id="KAK9902183.1"/>
    </source>
</evidence>
<name>A0ABR2YCH4_9CHLO</name>
<comment type="similarity">
    <text evidence="2">In the C-terminal section; belongs to the GTP cyclohydrolase II family.</text>
</comment>
<keyword evidence="6" id="KW-0378">Hydrolase</keyword>
<dbReference type="CDD" id="cd00641">
    <property type="entry name" value="GTP_cyclohydro2"/>
    <property type="match status" value="1"/>
</dbReference>
<feature type="domain" description="GTP cyclohydrolase II" evidence="10">
    <location>
        <begin position="30"/>
        <end position="198"/>
    </location>
</feature>
<evidence type="ECO:0000256" key="5">
    <source>
        <dbReference type="ARBA" id="ARBA00022741"/>
    </source>
</evidence>
<dbReference type="Pfam" id="PF00925">
    <property type="entry name" value="GTP_cyclohydro2"/>
    <property type="match status" value="1"/>
</dbReference>
<dbReference type="InterPro" id="IPR036144">
    <property type="entry name" value="RibA-like_sf"/>
</dbReference>
<dbReference type="PANTHER" id="PTHR21327:SF47">
    <property type="entry name" value="GTP CYCLOHYDROLASE II DOMAIN-CONTAINING PROTEIN"/>
    <property type="match status" value="1"/>
</dbReference>
<sequence>MQGLGTPLPNQHSEVVQESLPGTYDVTEFVAETLLPTRTGKYRLRGYRHTFDGGRTYTEPSVIMTGRPENGSEIPVRVHDACFTSEVLGSLKCDCAGQLQMAMGYIQENGPGLIIYLQQEGRGIGLANKIAAYALQEEGLDTVDANRALGLPDDCREYSSVRNILQNLGIRSIRLMTNNPRKIKVLEELGVVVTARIPCIMKAQEHNMGYLATKQARMSHWMDDGPDSLDGSYCFWNHDGEPLKPSVLKGPPTPPQLPNSNGKLIGRP</sequence>
<protein>
    <recommendedName>
        <fullName evidence="3">GTP cyclohydrolase II</fullName>
        <ecNumber evidence="3">3.5.4.25</ecNumber>
    </recommendedName>
</protein>
<dbReference type="PANTHER" id="PTHR21327">
    <property type="entry name" value="GTP CYCLOHYDROLASE II-RELATED"/>
    <property type="match status" value="1"/>
</dbReference>
<gene>
    <name evidence="11" type="ORF">WJX75_007072</name>
</gene>
<dbReference type="InterPro" id="IPR000926">
    <property type="entry name" value="RibA"/>
</dbReference>